<organism evidence="2 3">
    <name type="scientific">Sesamum alatum</name>
    <dbReference type="NCBI Taxonomy" id="300844"/>
    <lineage>
        <taxon>Eukaryota</taxon>
        <taxon>Viridiplantae</taxon>
        <taxon>Streptophyta</taxon>
        <taxon>Embryophyta</taxon>
        <taxon>Tracheophyta</taxon>
        <taxon>Spermatophyta</taxon>
        <taxon>Magnoliopsida</taxon>
        <taxon>eudicotyledons</taxon>
        <taxon>Gunneridae</taxon>
        <taxon>Pentapetalae</taxon>
        <taxon>asterids</taxon>
        <taxon>lamiids</taxon>
        <taxon>Lamiales</taxon>
        <taxon>Pedaliaceae</taxon>
        <taxon>Sesamum</taxon>
    </lineage>
</organism>
<dbReference type="Pfam" id="PF03078">
    <property type="entry name" value="ATHILA"/>
    <property type="match status" value="1"/>
</dbReference>
<dbReference type="Proteomes" id="UP001293254">
    <property type="component" value="Unassembled WGS sequence"/>
</dbReference>
<sequence>MDLDDRNRYEGLHSRTITNTRYIDNEVLDMLGISDDVEYLFAGLGWHYFMFTRWPTYPRLVREFLSSLRVEGILSGPHVDRGRITFRFRLIEGRMNLAQFNAIFGRRRTMQPVLNLPPLSTPVFAICIVFLHTPYSVGGIVRASYVVPSYLYYGPW</sequence>
<dbReference type="AlphaFoldDB" id="A0AAE1XPC8"/>
<proteinExistence type="predicted"/>
<evidence type="ECO:0000313" key="3">
    <source>
        <dbReference type="Proteomes" id="UP001293254"/>
    </source>
</evidence>
<reference evidence="2" key="1">
    <citation type="submission" date="2020-06" db="EMBL/GenBank/DDBJ databases">
        <authorList>
            <person name="Li T."/>
            <person name="Hu X."/>
            <person name="Zhang T."/>
            <person name="Song X."/>
            <person name="Zhang H."/>
            <person name="Dai N."/>
            <person name="Sheng W."/>
            <person name="Hou X."/>
            <person name="Wei L."/>
        </authorList>
    </citation>
    <scope>NUCLEOTIDE SEQUENCE</scope>
    <source>
        <strain evidence="2">3651</strain>
        <tissue evidence="2">Leaf</tissue>
    </source>
</reference>
<protein>
    <recommendedName>
        <fullName evidence="1">Arabidopsis retrotransposon Orf1 C-terminal domain-containing protein</fullName>
    </recommendedName>
</protein>
<dbReference type="EMBL" id="JACGWO010000011">
    <property type="protein sequence ID" value="KAK4415036.1"/>
    <property type="molecule type" value="Genomic_DNA"/>
</dbReference>
<keyword evidence="3" id="KW-1185">Reference proteome</keyword>
<name>A0AAE1XPC8_9LAMI</name>
<reference evidence="2" key="2">
    <citation type="journal article" date="2024" name="Plant">
        <title>Genomic evolution and insights into agronomic trait innovations of Sesamum species.</title>
        <authorList>
            <person name="Miao H."/>
            <person name="Wang L."/>
            <person name="Qu L."/>
            <person name="Liu H."/>
            <person name="Sun Y."/>
            <person name="Le M."/>
            <person name="Wang Q."/>
            <person name="Wei S."/>
            <person name="Zheng Y."/>
            <person name="Lin W."/>
            <person name="Duan Y."/>
            <person name="Cao H."/>
            <person name="Xiong S."/>
            <person name="Wang X."/>
            <person name="Wei L."/>
            <person name="Li C."/>
            <person name="Ma Q."/>
            <person name="Ju M."/>
            <person name="Zhao R."/>
            <person name="Li G."/>
            <person name="Mu C."/>
            <person name="Tian Q."/>
            <person name="Mei H."/>
            <person name="Zhang T."/>
            <person name="Gao T."/>
            <person name="Zhang H."/>
        </authorList>
    </citation>
    <scope>NUCLEOTIDE SEQUENCE</scope>
    <source>
        <strain evidence="2">3651</strain>
    </source>
</reference>
<feature type="domain" description="Arabidopsis retrotransposon Orf1 C-terminal" evidence="1">
    <location>
        <begin position="12"/>
        <end position="105"/>
    </location>
</feature>
<accession>A0AAE1XPC8</accession>
<evidence type="ECO:0000313" key="2">
    <source>
        <dbReference type="EMBL" id="KAK4415036.1"/>
    </source>
</evidence>
<comment type="caution">
    <text evidence="2">The sequence shown here is derived from an EMBL/GenBank/DDBJ whole genome shotgun (WGS) entry which is preliminary data.</text>
</comment>
<evidence type="ECO:0000259" key="1">
    <source>
        <dbReference type="Pfam" id="PF03078"/>
    </source>
</evidence>
<dbReference type="InterPro" id="IPR004312">
    <property type="entry name" value="ATHILA_Orf1_C"/>
</dbReference>
<gene>
    <name evidence="2" type="ORF">Salat_2610700</name>
</gene>